<evidence type="ECO:0000256" key="1">
    <source>
        <dbReference type="SAM" id="SignalP"/>
    </source>
</evidence>
<evidence type="ECO:0008006" key="4">
    <source>
        <dbReference type="Google" id="ProtNLM"/>
    </source>
</evidence>
<evidence type="ECO:0000313" key="2">
    <source>
        <dbReference type="EMBL" id="RAK57201.1"/>
    </source>
</evidence>
<dbReference type="AlphaFoldDB" id="A0A328ASG1"/>
<comment type="caution">
    <text evidence="2">The sequence shown here is derived from an EMBL/GenBank/DDBJ whole genome shotgun (WGS) entry which is preliminary data.</text>
</comment>
<proteinExistence type="predicted"/>
<dbReference type="EMBL" id="QFYR01000001">
    <property type="protein sequence ID" value="RAK57201.1"/>
    <property type="molecule type" value="Genomic_DNA"/>
</dbReference>
<evidence type="ECO:0000313" key="3">
    <source>
        <dbReference type="Proteomes" id="UP000249725"/>
    </source>
</evidence>
<organism evidence="2 3">
    <name type="scientific">Phenylobacterium deserti</name>
    <dbReference type="NCBI Taxonomy" id="1914756"/>
    <lineage>
        <taxon>Bacteria</taxon>
        <taxon>Pseudomonadati</taxon>
        <taxon>Pseudomonadota</taxon>
        <taxon>Alphaproteobacteria</taxon>
        <taxon>Caulobacterales</taxon>
        <taxon>Caulobacteraceae</taxon>
        <taxon>Phenylobacterium</taxon>
    </lineage>
</organism>
<dbReference type="RefSeq" id="WP_111513653.1">
    <property type="nucleotide sequence ID" value="NZ_QFYR01000001.1"/>
</dbReference>
<feature type="chain" id="PRO_5016241484" description="DUF2939 domain-containing protein" evidence="1">
    <location>
        <begin position="19"/>
        <end position="166"/>
    </location>
</feature>
<keyword evidence="3" id="KW-1185">Reference proteome</keyword>
<dbReference type="Proteomes" id="UP000249725">
    <property type="component" value="Unassembled WGS sequence"/>
</dbReference>
<dbReference type="InterPro" id="IPR021330">
    <property type="entry name" value="DUF2939"/>
</dbReference>
<dbReference type="Pfam" id="PF11159">
    <property type="entry name" value="DUF2939"/>
    <property type="match status" value="1"/>
</dbReference>
<feature type="signal peptide" evidence="1">
    <location>
        <begin position="1"/>
        <end position="18"/>
    </location>
</feature>
<gene>
    <name evidence="2" type="ORF">DJ018_04410</name>
</gene>
<dbReference type="OrthoDB" id="7186940at2"/>
<protein>
    <recommendedName>
        <fullName evidence="4">DUF2939 domain-containing protein</fullName>
    </recommendedName>
</protein>
<name>A0A328ASG1_9CAUL</name>
<dbReference type="PROSITE" id="PS51257">
    <property type="entry name" value="PROKAR_LIPOPROTEIN"/>
    <property type="match status" value="1"/>
</dbReference>
<sequence>MFRNLIALGLALSLAACASVQKLDAAGDVHALLISIRDNDQATFEQHVDRDALKKVLQAKLDEQVAQDKRLQGLAALLGPGIVDFAGDALIQPRVFKTVAEQYGYTPQTKIPNQVVIASALKELPDGRVCATKNKGGPCVLIFTKEEGVWKLSGFEGDVSTLRIKL</sequence>
<reference evidence="3" key="1">
    <citation type="submission" date="2018-05" db="EMBL/GenBank/DDBJ databases">
        <authorList>
            <person name="Li X."/>
        </authorList>
    </citation>
    <scope>NUCLEOTIDE SEQUENCE [LARGE SCALE GENOMIC DNA]</scope>
    <source>
        <strain evidence="3">YIM 73061</strain>
    </source>
</reference>
<accession>A0A328ASG1</accession>
<keyword evidence="1" id="KW-0732">Signal</keyword>